<sequence length="75" mass="8046">MVSSLSANLSVLSGRLLKALSGTVLMALLDRSSCRSELRRRSAWTGTSVSWLSGKLRLARLFSSPCNALSDTCLS</sequence>
<proteinExistence type="predicted"/>
<accession>A0A6B0U5B7</accession>
<dbReference type="EMBL" id="GIFC01001343">
    <property type="protein sequence ID" value="MXU83426.1"/>
    <property type="molecule type" value="Transcribed_RNA"/>
</dbReference>
<reference evidence="1" key="1">
    <citation type="submission" date="2019-12" db="EMBL/GenBank/DDBJ databases">
        <title>An insight into the sialome of adult female Ixodes ricinus ticks feeding for 6 days.</title>
        <authorList>
            <person name="Perner J."/>
            <person name="Ribeiro J.M.C."/>
        </authorList>
    </citation>
    <scope>NUCLEOTIDE SEQUENCE</scope>
    <source>
        <strain evidence="1">Semi-engorged</strain>
        <tissue evidence="1">Salivary glands</tissue>
    </source>
</reference>
<name>A0A6B0U5B7_IXORI</name>
<protein>
    <submittedName>
        <fullName evidence="1">Uncharacterized protein</fullName>
    </submittedName>
</protein>
<organism evidence="1">
    <name type="scientific">Ixodes ricinus</name>
    <name type="common">Common tick</name>
    <name type="synonym">Acarus ricinus</name>
    <dbReference type="NCBI Taxonomy" id="34613"/>
    <lineage>
        <taxon>Eukaryota</taxon>
        <taxon>Metazoa</taxon>
        <taxon>Ecdysozoa</taxon>
        <taxon>Arthropoda</taxon>
        <taxon>Chelicerata</taxon>
        <taxon>Arachnida</taxon>
        <taxon>Acari</taxon>
        <taxon>Parasitiformes</taxon>
        <taxon>Ixodida</taxon>
        <taxon>Ixodoidea</taxon>
        <taxon>Ixodidae</taxon>
        <taxon>Ixodinae</taxon>
        <taxon>Ixodes</taxon>
    </lineage>
</organism>
<evidence type="ECO:0000313" key="1">
    <source>
        <dbReference type="EMBL" id="MXU83426.1"/>
    </source>
</evidence>
<dbReference type="AlphaFoldDB" id="A0A6B0U5B7"/>